<proteinExistence type="predicted"/>
<dbReference type="PANTHER" id="PTHR38682">
    <property type="entry name" value="V-TYPE ATP SYNTHASE SUBUNIT C"/>
    <property type="match status" value="1"/>
</dbReference>
<accession>A0ABP7V0B7</accession>
<dbReference type="RefSeq" id="WP_344909198.1">
    <property type="nucleotide sequence ID" value="NZ_BAABDL010000002.1"/>
</dbReference>
<name>A0ABP7V0B7_9BACI</name>
<keyword evidence="1" id="KW-0813">Transport</keyword>
<dbReference type="EMBL" id="BAABDL010000002">
    <property type="protein sequence ID" value="GAA4056741.1"/>
    <property type="molecule type" value="Genomic_DNA"/>
</dbReference>
<keyword evidence="2" id="KW-0406">Ion transport</keyword>
<comment type="caution">
    <text evidence="3">The sequence shown here is derived from an EMBL/GenBank/DDBJ whole genome shotgun (WGS) entry which is preliminary data.</text>
</comment>
<dbReference type="Gene3D" id="1.10.132.50">
    <property type="entry name" value="ATP synthase (C/AC39) subunit, domain 3"/>
    <property type="match status" value="3"/>
</dbReference>
<evidence type="ECO:0000256" key="2">
    <source>
        <dbReference type="ARBA" id="ARBA00023065"/>
    </source>
</evidence>
<keyword evidence="4" id="KW-1185">Reference proteome</keyword>
<evidence type="ECO:0008006" key="5">
    <source>
        <dbReference type="Google" id="ProtNLM"/>
    </source>
</evidence>
<dbReference type="PANTHER" id="PTHR38682:SF1">
    <property type="entry name" value="V-TYPE ATP SYNTHASE SUBUNIT C"/>
    <property type="match status" value="1"/>
</dbReference>
<dbReference type="Proteomes" id="UP001501734">
    <property type="component" value="Unassembled WGS sequence"/>
</dbReference>
<dbReference type="InterPro" id="IPR050873">
    <property type="entry name" value="V-ATPase_V0D/AC39_subunit"/>
</dbReference>
<evidence type="ECO:0000313" key="4">
    <source>
        <dbReference type="Proteomes" id="UP001501734"/>
    </source>
</evidence>
<sequence length="351" mass="42059">MLNQYTAMTTKIRGMRGKLLKREDYINLSYLTSEREIADYLKRHPGYQDLLQDVEINKVTRVELEGLLNSSIYEDYNKLFRFGNLKQRKFLHIHGITYEVIVLKKFLRRAFNVAEIYQEVGNEFLVFLSKHSKLDFDRLQNAQNLEEFRQALAGSRYYRPLKLLERIENPTLFDYETALDTYAFTAIWQEKNKLINKKEQKTFEKIYGMQFDLLNIVFIFRYKKFYDLPAEQIASLLIPINYRLKPDKIRLLLEANDEVEFWGIIETTHYAKYIDKFRTEQHLDLLYEKLMDEVISGREKEEPYSAATMYGYLHDKEKEVELITRIIEAIHYGRDVANIQRVIDQKHKQPK</sequence>
<dbReference type="InterPro" id="IPR044911">
    <property type="entry name" value="V-type_ATPase_csu/dsu_dom_3"/>
</dbReference>
<dbReference type="Pfam" id="PF01992">
    <property type="entry name" value="vATP-synt_AC39"/>
    <property type="match status" value="1"/>
</dbReference>
<reference evidence="4" key="1">
    <citation type="journal article" date="2019" name="Int. J. Syst. Evol. Microbiol.">
        <title>The Global Catalogue of Microorganisms (GCM) 10K type strain sequencing project: providing services to taxonomists for standard genome sequencing and annotation.</title>
        <authorList>
            <consortium name="The Broad Institute Genomics Platform"/>
            <consortium name="The Broad Institute Genome Sequencing Center for Infectious Disease"/>
            <person name="Wu L."/>
            <person name="Ma J."/>
        </authorList>
    </citation>
    <scope>NUCLEOTIDE SEQUENCE [LARGE SCALE GENOMIC DNA]</scope>
    <source>
        <strain evidence="4">JCM 17250</strain>
    </source>
</reference>
<dbReference type="SUPFAM" id="SSF103486">
    <property type="entry name" value="V-type ATP synthase subunit C"/>
    <property type="match status" value="1"/>
</dbReference>
<evidence type="ECO:0000256" key="1">
    <source>
        <dbReference type="ARBA" id="ARBA00022448"/>
    </source>
</evidence>
<organism evidence="3 4">
    <name type="scientific">Amphibacillus indicireducens</name>
    <dbReference type="NCBI Taxonomy" id="1076330"/>
    <lineage>
        <taxon>Bacteria</taxon>
        <taxon>Bacillati</taxon>
        <taxon>Bacillota</taxon>
        <taxon>Bacilli</taxon>
        <taxon>Bacillales</taxon>
        <taxon>Bacillaceae</taxon>
        <taxon>Amphibacillus</taxon>
    </lineage>
</organism>
<dbReference type="InterPro" id="IPR002843">
    <property type="entry name" value="ATPase_V0-cplx_csu/dsu"/>
</dbReference>
<dbReference type="InterPro" id="IPR036079">
    <property type="entry name" value="ATPase_csu/dsu_sf"/>
</dbReference>
<gene>
    <name evidence="3" type="ORF">GCM10022410_00190</name>
</gene>
<protein>
    <recommendedName>
        <fullName evidence="5">V-type ATP synthase subunit C</fullName>
    </recommendedName>
</protein>
<evidence type="ECO:0000313" key="3">
    <source>
        <dbReference type="EMBL" id="GAA4056741.1"/>
    </source>
</evidence>